<keyword evidence="1" id="KW-0597">Phosphoprotein</keyword>
<dbReference type="AlphaFoldDB" id="A0A3E1NVT7"/>
<name>A0A3E1NVT7_9BACT</name>
<dbReference type="SMART" id="SM00448">
    <property type="entry name" value="REC"/>
    <property type="match status" value="1"/>
</dbReference>
<comment type="caution">
    <text evidence="3">The sequence shown here is derived from an EMBL/GenBank/DDBJ whole genome shotgun (WGS) entry which is preliminary data.</text>
</comment>
<feature type="modified residue" description="4-aspartylphosphate" evidence="1">
    <location>
        <position position="95"/>
    </location>
</feature>
<accession>A0A3E1NVT7</accession>
<dbReference type="Gene3D" id="3.40.50.2300">
    <property type="match status" value="1"/>
</dbReference>
<dbReference type="InterPro" id="IPR011006">
    <property type="entry name" value="CheY-like_superfamily"/>
</dbReference>
<dbReference type="InterPro" id="IPR001789">
    <property type="entry name" value="Sig_transdc_resp-reg_receiver"/>
</dbReference>
<evidence type="ECO:0000313" key="4">
    <source>
        <dbReference type="Proteomes" id="UP000261174"/>
    </source>
</evidence>
<proteinExistence type="predicted"/>
<dbReference type="Pfam" id="PF00072">
    <property type="entry name" value="Response_reg"/>
    <property type="match status" value="1"/>
</dbReference>
<dbReference type="PROSITE" id="PS50110">
    <property type="entry name" value="RESPONSE_REGULATORY"/>
    <property type="match status" value="1"/>
</dbReference>
<dbReference type="SUPFAM" id="SSF52172">
    <property type="entry name" value="CheY-like"/>
    <property type="match status" value="1"/>
</dbReference>
<keyword evidence="4" id="KW-1185">Reference proteome</keyword>
<sequence length="165" mass="18959">MHNLASPCVPLAILYCMLLGLSSTNSVKIQEPIMQENTKQVYVVDDDEIFHFILKKMLEQQTDNLEITSFLCAEDALAQLQDQPQYSLPSLIILDMNMQRMNGWDFIEAYKTIKPSLNQHIPIIMCSSSMDMRDMQKVQRTPELMAYITKPLDPMKMKVITDVLA</sequence>
<evidence type="ECO:0000313" key="3">
    <source>
        <dbReference type="EMBL" id="RFM32061.1"/>
    </source>
</evidence>
<dbReference type="PANTHER" id="PTHR44520:SF2">
    <property type="entry name" value="RESPONSE REGULATOR RCP1"/>
    <property type="match status" value="1"/>
</dbReference>
<evidence type="ECO:0000259" key="2">
    <source>
        <dbReference type="PROSITE" id="PS50110"/>
    </source>
</evidence>
<evidence type="ECO:0000256" key="1">
    <source>
        <dbReference type="PROSITE-ProRule" id="PRU00169"/>
    </source>
</evidence>
<dbReference type="EMBL" id="QTJV01000010">
    <property type="protein sequence ID" value="RFM32061.1"/>
    <property type="molecule type" value="Genomic_DNA"/>
</dbReference>
<feature type="domain" description="Response regulatory" evidence="2">
    <location>
        <begin position="40"/>
        <end position="165"/>
    </location>
</feature>
<gene>
    <name evidence="3" type="ORF">DXN04_25070</name>
</gene>
<organism evidence="3 4">
    <name type="scientific">Chitinophaga silvisoli</name>
    <dbReference type="NCBI Taxonomy" id="2291814"/>
    <lineage>
        <taxon>Bacteria</taxon>
        <taxon>Pseudomonadati</taxon>
        <taxon>Bacteroidota</taxon>
        <taxon>Chitinophagia</taxon>
        <taxon>Chitinophagales</taxon>
        <taxon>Chitinophagaceae</taxon>
        <taxon>Chitinophaga</taxon>
    </lineage>
</organism>
<dbReference type="PANTHER" id="PTHR44520">
    <property type="entry name" value="RESPONSE REGULATOR RCP1-RELATED"/>
    <property type="match status" value="1"/>
</dbReference>
<dbReference type="GO" id="GO:0000160">
    <property type="term" value="P:phosphorelay signal transduction system"/>
    <property type="evidence" value="ECO:0007669"/>
    <property type="project" value="InterPro"/>
</dbReference>
<dbReference type="CDD" id="cd00156">
    <property type="entry name" value="REC"/>
    <property type="match status" value="1"/>
</dbReference>
<dbReference type="InterPro" id="IPR052893">
    <property type="entry name" value="TCS_response_regulator"/>
</dbReference>
<reference evidence="3 4" key="1">
    <citation type="submission" date="2018-08" db="EMBL/GenBank/DDBJ databases">
        <title>Chitinophaga sp. K20C18050901, a novel bacterium isolated from forest soil.</title>
        <authorList>
            <person name="Wang C."/>
        </authorList>
    </citation>
    <scope>NUCLEOTIDE SEQUENCE [LARGE SCALE GENOMIC DNA]</scope>
    <source>
        <strain evidence="3 4">K20C18050901</strain>
    </source>
</reference>
<protein>
    <submittedName>
        <fullName evidence="3">Response regulator</fullName>
    </submittedName>
</protein>
<dbReference type="Proteomes" id="UP000261174">
    <property type="component" value="Unassembled WGS sequence"/>
</dbReference>